<keyword evidence="2" id="KW-1185">Reference proteome</keyword>
<evidence type="ECO:0000313" key="1">
    <source>
        <dbReference type="EMBL" id="NHF63306.1"/>
    </source>
</evidence>
<dbReference type="EMBL" id="VIKT02000013">
    <property type="protein sequence ID" value="NHF63306.1"/>
    <property type="molecule type" value="Genomic_DNA"/>
</dbReference>
<evidence type="ECO:0000313" key="2">
    <source>
        <dbReference type="Proteomes" id="UP000818266"/>
    </source>
</evidence>
<gene>
    <name evidence="1" type="ORF">FK219_008640</name>
</gene>
<dbReference type="OrthoDB" id="4774688at2"/>
<reference evidence="1 2" key="1">
    <citation type="submission" date="2020-03" db="EMBL/GenBank/DDBJ databases">
        <title>Chryseoglobus sp. isolated from a deep-sea seamount.</title>
        <authorList>
            <person name="Zhang D.-C."/>
        </authorList>
    </citation>
    <scope>NUCLEOTIDE SEQUENCE [LARGE SCALE GENOMIC DNA]</scope>
    <source>
        <strain evidence="1 2">KN1116</strain>
    </source>
</reference>
<dbReference type="AlphaFoldDB" id="A0A9E5JQL2"/>
<accession>A0A9E5JQL2</accession>
<dbReference type="Proteomes" id="UP000818266">
    <property type="component" value="Unassembled WGS sequence"/>
</dbReference>
<name>A0A9E5JQL2_9MICO</name>
<protein>
    <recommendedName>
        <fullName evidence="3">PIN domain-containing protein</fullName>
    </recommendedName>
</protein>
<comment type="caution">
    <text evidence="1">The sequence shown here is derived from an EMBL/GenBank/DDBJ whole genome shotgun (WGS) entry which is preliminary data.</text>
</comment>
<proteinExistence type="predicted"/>
<sequence length="147" mass="16395">MNEERYLLDNNALSHLTAPQRSSTFFYDRCHLPSEIVYEAQGYPDANEFKNVEYPTTSRVLSHLSAVMATVPADDISLVNLYSNKGAADPMLIACALDGMEEAASHLWGPTWVVVSNDHAVRAKATELGVESCTREEFLAKTKDQWK</sequence>
<dbReference type="RefSeq" id="WP_152583712.1">
    <property type="nucleotide sequence ID" value="NZ_JAVJPO010000010.1"/>
</dbReference>
<evidence type="ECO:0008006" key="3">
    <source>
        <dbReference type="Google" id="ProtNLM"/>
    </source>
</evidence>
<organism evidence="1 2">
    <name type="scientific">Microcella pacifica</name>
    <dbReference type="NCBI Taxonomy" id="2591847"/>
    <lineage>
        <taxon>Bacteria</taxon>
        <taxon>Bacillati</taxon>
        <taxon>Actinomycetota</taxon>
        <taxon>Actinomycetes</taxon>
        <taxon>Micrococcales</taxon>
        <taxon>Microbacteriaceae</taxon>
        <taxon>Microcella</taxon>
    </lineage>
</organism>